<name>A0A5C6JT02_9ACTN</name>
<gene>
    <name evidence="2" type="ORF">FRZ03_16050</name>
</gene>
<keyword evidence="3" id="KW-1185">Reference proteome</keyword>
<protein>
    <submittedName>
        <fullName evidence="2">Uncharacterized protein</fullName>
    </submittedName>
</protein>
<dbReference type="EMBL" id="VOGW01000088">
    <property type="protein sequence ID" value="TWV45614.1"/>
    <property type="molecule type" value="Genomic_DNA"/>
</dbReference>
<sequence>MRPIGSKRLGPGCTPSQPTTDPSSCPVRQGRTPGTTPARLCLGRRRTGQEHPAHVTTDPRPGTAPCPSRCRPIAGGTTAVRAAAAHTYTSVSVSVPATEDQPVRTFRRGTQLDVRPVKAFDTRVIAGHPRHR</sequence>
<organism evidence="2 3">
    <name type="scientific">Streptomyces misionensis</name>
    <dbReference type="NCBI Taxonomy" id="67331"/>
    <lineage>
        <taxon>Bacteria</taxon>
        <taxon>Bacillati</taxon>
        <taxon>Actinomycetota</taxon>
        <taxon>Actinomycetes</taxon>
        <taxon>Kitasatosporales</taxon>
        <taxon>Streptomycetaceae</taxon>
        <taxon>Streptomyces</taxon>
    </lineage>
</organism>
<accession>A0A5C6JT02</accession>
<evidence type="ECO:0000313" key="2">
    <source>
        <dbReference type="EMBL" id="TWV45614.1"/>
    </source>
</evidence>
<dbReference type="AlphaFoldDB" id="A0A5C6JT02"/>
<feature type="compositionally biased region" description="Polar residues" evidence="1">
    <location>
        <begin position="14"/>
        <end position="23"/>
    </location>
</feature>
<reference evidence="2" key="1">
    <citation type="journal article" date="2019" name="Microbiol. Resour. Announc.">
        <title>Draft Genomic Sequences of Streptomyces misionensis and Streptomyces albidoflavus, bacteria applied for phytopathogen biocontrol.</title>
        <authorList>
            <person name="Pylro V."/>
            <person name="Dias A."/>
            <person name="Andreote F."/>
            <person name="Varani A."/>
            <person name="Andreote C."/>
            <person name="Bernardo E."/>
            <person name="Martins T."/>
        </authorList>
    </citation>
    <scope>NUCLEOTIDE SEQUENCE [LARGE SCALE GENOMIC DNA]</scope>
    <source>
        <strain evidence="2">66</strain>
    </source>
</reference>
<dbReference type="Proteomes" id="UP000320481">
    <property type="component" value="Unassembled WGS sequence"/>
</dbReference>
<proteinExistence type="predicted"/>
<feature type="region of interest" description="Disordered" evidence="1">
    <location>
        <begin position="1"/>
        <end position="67"/>
    </location>
</feature>
<comment type="caution">
    <text evidence="2">The sequence shown here is derived from an EMBL/GenBank/DDBJ whole genome shotgun (WGS) entry which is preliminary data.</text>
</comment>
<evidence type="ECO:0000313" key="3">
    <source>
        <dbReference type="Proteomes" id="UP000320481"/>
    </source>
</evidence>
<evidence type="ECO:0000256" key="1">
    <source>
        <dbReference type="SAM" id="MobiDB-lite"/>
    </source>
</evidence>